<evidence type="ECO:0000256" key="1">
    <source>
        <dbReference type="ARBA" id="ARBA00001954"/>
    </source>
</evidence>
<dbReference type="AlphaFoldDB" id="A8NPA0"/>
<keyword evidence="4" id="KW-0560">Oxidoreductase</keyword>
<evidence type="ECO:0000256" key="3">
    <source>
        <dbReference type="ARBA" id="ARBA00022964"/>
    </source>
</evidence>
<protein>
    <recommendedName>
        <fullName evidence="6">2OGFeDO JBP1/TET oxygenase domain-containing protein</fullName>
    </recommendedName>
</protein>
<dbReference type="KEGG" id="cci:CC1G_10220"/>
<keyword evidence="3" id="KW-0223">Dioxygenase</keyword>
<dbReference type="InterPro" id="IPR024779">
    <property type="entry name" value="2OGFeDO_JBP1/TET_oxygenase_dom"/>
</dbReference>
<keyword evidence="8" id="KW-1185">Reference proteome</keyword>
<gene>
    <name evidence="7" type="ORF">CC1G_10220</name>
</gene>
<dbReference type="InParanoid" id="A8NPA0"/>
<dbReference type="RefSeq" id="XP_001835293.2">
    <property type="nucleotide sequence ID" value="XM_001835241.2"/>
</dbReference>
<accession>A8NPA0</accession>
<dbReference type="Proteomes" id="UP000001861">
    <property type="component" value="Unassembled WGS sequence"/>
</dbReference>
<dbReference type="GO" id="GO:0046872">
    <property type="term" value="F:metal ion binding"/>
    <property type="evidence" value="ECO:0007669"/>
    <property type="project" value="UniProtKB-KW"/>
</dbReference>
<keyword evidence="2" id="KW-0479">Metal-binding</keyword>
<name>A8NPA0_COPC7</name>
<evidence type="ECO:0000256" key="5">
    <source>
        <dbReference type="ARBA" id="ARBA00023004"/>
    </source>
</evidence>
<dbReference type="GeneID" id="6011819"/>
<evidence type="ECO:0000256" key="4">
    <source>
        <dbReference type="ARBA" id="ARBA00023002"/>
    </source>
</evidence>
<proteinExistence type="predicted"/>
<sequence length="375" mass="42276">MSPIVFDLHHGGRTTEAFGRHCQYLLRTKFDEKTNIPKTKFPLTLRAEARQIVNMAHSAFGNRAQLKWSFDKLSRKLDELSSGQLTPEQAQELREAFEPLGKRLETGRLPCLTEPVCFVDSDGVIGFWSFPNAIQRKRQDILLNAVQQLSRSSGLDRVDNGPHRFFHHRENALGSGEAELALCTVPDGAKVPTLSQTLLGQKRATYIGFLEEIEESFAVLGGILAVTHPWLFDAALAVLSSMEEGKIDISQPENLHQVLTFWSAPFTKFKVVTNRETVLQRNLNSPPWTYDLVWTGGTLSNGRFECPSLGYRFINDPGTVFVGLLGILEHGIALGKSEQVQFFASFEESILKHVPQHYIPKAPTVDLWRGYWYHK</sequence>
<dbReference type="Pfam" id="PF12851">
    <property type="entry name" value="Tet_JBP"/>
    <property type="match status" value="1"/>
</dbReference>
<evidence type="ECO:0000259" key="6">
    <source>
        <dbReference type="Pfam" id="PF12851"/>
    </source>
</evidence>
<comment type="cofactor">
    <cofactor evidence="1">
        <name>Fe(2+)</name>
        <dbReference type="ChEBI" id="CHEBI:29033"/>
    </cofactor>
</comment>
<dbReference type="GO" id="GO:0051213">
    <property type="term" value="F:dioxygenase activity"/>
    <property type="evidence" value="ECO:0007669"/>
    <property type="project" value="UniProtKB-KW"/>
</dbReference>
<dbReference type="OrthoDB" id="2623708at2759"/>
<evidence type="ECO:0000256" key="2">
    <source>
        <dbReference type="ARBA" id="ARBA00022723"/>
    </source>
</evidence>
<feature type="domain" description="2OGFeDO JBP1/TET oxygenase" evidence="6">
    <location>
        <begin position="182"/>
        <end position="346"/>
    </location>
</feature>
<reference evidence="7 8" key="1">
    <citation type="journal article" date="2010" name="Proc. Natl. Acad. Sci. U.S.A.">
        <title>Insights into evolution of multicellular fungi from the assembled chromosomes of the mushroom Coprinopsis cinerea (Coprinus cinereus).</title>
        <authorList>
            <person name="Stajich J.E."/>
            <person name="Wilke S.K."/>
            <person name="Ahren D."/>
            <person name="Au C.H."/>
            <person name="Birren B.W."/>
            <person name="Borodovsky M."/>
            <person name="Burns C."/>
            <person name="Canback B."/>
            <person name="Casselton L.A."/>
            <person name="Cheng C.K."/>
            <person name="Deng J."/>
            <person name="Dietrich F.S."/>
            <person name="Fargo D.C."/>
            <person name="Farman M.L."/>
            <person name="Gathman A.C."/>
            <person name="Goldberg J."/>
            <person name="Guigo R."/>
            <person name="Hoegger P.J."/>
            <person name="Hooker J.B."/>
            <person name="Huggins A."/>
            <person name="James T.Y."/>
            <person name="Kamada T."/>
            <person name="Kilaru S."/>
            <person name="Kodira C."/>
            <person name="Kues U."/>
            <person name="Kupfer D."/>
            <person name="Kwan H.S."/>
            <person name="Lomsadze A."/>
            <person name="Li W."/>
            <person name="Lilly W.W."/>
            <person name="Ma L.J."/>
            <person name="Mackey A.J."/>
            <person name="Manning G."/>
            <person name="Martin F."/>
            <person name="Muraguchi H."/>
            <person name="Natvig D.O."/>
            <person name="Palmerini H."/>
            <person name="Ramesh M.A."/>
            <person name="Rehmeyer C.J."/>
            <person name="Roe B.A."/>
            <person name="Shenoy N."/>
            <person name="Stanke M."/>
            <person name="Ter-Hovhannisyan V."/>
            <person name="Tunlid A."/>
            <person name="Velagapudi R."/>
            <person name="Vision T.J."/>
            <person name="Zeng Q."/>
            <person name="Zolan M.E."/>
            <person name="Pukkila P.J."/>
        </authorList>
    </citation>
    <scope>NUCLEOTIDE SEQUENCE [LARGE SCALE GENOMIC DNA]</scope>
    <source>
        <strain evidence="8">Okayama-7 / 130 / ATCC MYA-4618 / FGSC 9003</strain>
    </source>
</reference>
<organism evidence="7 8">
    <name type="scientific">Coprinopsis cinerea (strain Okayama-7 / 130 / ATCC MYA-4618 / FGSC 9003)</name>
    <name type="common">Inky cap fungus</name>
    <name type="synonym">Hormographiella aspergillata</name>
    <dbReference type="NCBI Taxonomy" id="240176"/>
    <lineage>
        <taxon>Eukaryota</taxon>
        <taxon>Fungi</taxon>
        <taxon>Dikarya</taxon>
        <taxon>Basidiomycota</taxon>
        <taxon>Agaricomycotina</taxon>
        <taxon>Agaricomycetes</taxon>
        <taxon>Agaricomycetidae</taxon>
        <taxon>Agaricales</taxon>
        <taxon>Agaricineae</taxon>
        <taxon>Psathyrellaceae</taxon>
        <taxon>Coprinopsis</taxon>
    </lineage>
</organism>
<evidence type="ECO:0000313" key="7">
    <source>
        <dbReference type="EMBL" id="EAU86498.2"/>
    </source>
</evidence>
<dbReference type="OMA" id="HEYVHTE"/>
<comment type="caution">
    <text evidence="7">The sequence shown here is derived from an EMBL/GenBank/DDBJ whole genome shotgun (WGS) entry which is preliminary data.</text>
</comment>
<dbReference type="VEuPathDB" id="FungiDB:CC1G_10220"/>
<dbReference type="EMBL" id="AACS02000012">
    <property type="protein sequence ID" value="EAU86498.2"/>
    <property type="molecule type" value="Genomic_DNA"/>
</dbReference>
<keyword evidence="5" id="KW-0408">Iron</keyword>
<evidence type="ECO:0000313" key="8">
    <source>
        <dbReference type="Proteomes" id="UP000001861"/>
    </source>
</evidence>
<dbReference type="HOGENOM" id="CLU_039070_8_0_1"/>